<dbReference type="GO" id="GO:0043200">
    <property type="term" value="P:response to amino acid"/>
    <property type="evidence" value="ECO:0007669"/>
    <property type="project" value="TreeGrafter"/>
</dbReference>
<dbReference type="SUPFAM" id="SSF46785">
    <property type="entry name" value="Winged helix' DNA-binding domain"/>
    <property type="match status" value="1"/>
</dbReference>
<dbReference type="PANTHER" id="PTHR30154">
    <property type="entry name" value="LEUCINE-RESPONSIVE REGULATORY PROTEIN"/>
    <property type="match status" value="1"/>
</dbReference>
<evidence type="ECO:0000256" key="2">
    <source>
        <dbReference type="ARBA" id="ARBA00023125"/>
    </source>
</evidence>
<dbReference type="InterPro" id="IPR011008">
    <property type="entry name" value="Dimeric_a/b-barrel"/>
</dbReference>
<dbReference type="InterPro" id="IPR019888">
    <property type="entry name" value="Tscrpt_reg_AsnC-like"/>
</dbReference>
<keyword evidence="2" id="KW-0238">DNA-binding</keyword>
<dbReference type="RefSeq" id="WP_091222869.1">
    <property type="nucleotide sequence ID" value="NZ_FNHE01000012.1"/>
</dbReference>
<dbReference type="PANTHER" id="PTHR30154:SF34">
    <property type="entry name" value="TRANSCRIPTIONAL REGULATOR AZLB"/>
    <property type="match status" value="1"/>
</dbReference>
<dbReference type="Proteomes" id="UP000198680">
    <property type="component" value="Unassembled WGS sequence"/>
</dbReference>
<dbReference type="PRINTS" id="PR00033">
    <property type="entry name" value="HTHASNC"/>
</dbReference>
<dbReference type="SUPFAM" id="SSF54909">
    <property type="entry name" value="Dimeric alpha+beta barrel"/>
    <property type="match status" value="1"/>
</dbReference>
<proteinExistence type="predicted"/>
<keyword evidence="3" id="KW-0804">Transcription</keyword>
<dbReference type="STRING" id="1137991.SAMN05660642_04140"/>
<dbReference type="Pfam" id="PF13404">
    <property type="entry name" value="HTH_AsnC-type"/>
    <property type="match status" value="1"/>
</dbReference>
<dbReference type="PROSITE" id="PS50956">
    <property type="entry name" value="HTH_ASNC_2"/>
    <property type="match status" value="1"/>
</dbReference>
<dbReference type="InterPro" id="IPR036388">
    <property type="entry name" value="WH-like_DNA-bd_sf"/>
</dbReference>
<dbReference type="SMART" id="SM00344">
    <property type="entry name" value="HTH_ASNC"/>
    <property type="match status" value="1"/>
</dbReference>
<dbReference type="AlphaFoldDB" id="A0A1G9YX33"/>
<dbReference type="EMBL" id="FNHE01000012">
    <property type="protein sequence ID" value="SDN13101.1"/>
    <property type="molecule type" value="Genomic_DNA"/>
</dbReference>
<dbReference type="Gene3D" id="1.10.10.10">
    <property type="entry name" value="Winged helix-like DNA-binding domain superfamily/Winged helix DNA-binding domain"/>
    <property type="match status" value="1"/>
</dbReference>
<dbReference type="PROSITE" id="PS00519">
    <property type="entry name" value="HTH_ASNC_1"/>
    <property type="match status" value="1"/>
</dbReference>
<dbReference type="GO" id="GO:0043565">
    <property type="term" value="F:sequence-specific DNA binding"/>
    <property type="evidence" value="ECO:0007669"/>
    <property type="project" value="InterPro"/>
</dbReference>
<sequence>MRFLDDVDCAIVRQLQEQGDLPNVALARRIGLSPAATLRRVQQLRQDGVVTGVHAVVDHEQVGLRVEAFVLVVLREHTPEGDARFARELARLPGVLRADSVTGADDVLLHVAAADTRELQEVLRTLPRIGASRVTTLLRLESVKPPSPAPVRPTPRR</sequence>
<dbReference type="InterPro" id="IPR036390">
    <property type="entry name" value="WH_DNA-bd_sf"/>
</dbReference>
<dbReference type="Gene3D" id="3.30.70.920">
    <property type="match status" value="1"/>
</dbReference>
<organism evidence="5 6">
    <name type="scientific">Geodermatophilus siccatus</name>
    <dbReference type="NCBI Taxonomy" id="1137991"/>
    <lineage>
        <taxon>Bacteria</taxon>
        <taxon>Bacillati</taxon>
        <taxon>Actinomycetota</taxon>
        <taxon>Actinomycetes</taxon>
        <taxon>Geodermatophilales</taxon>
        <taxon>Geodermatophilaceae</taxon>
        <taxon>Geodermatophilus</taxon>
    </lineage>
</organism>
<evidence type="ECO:0000256" key="3">
    <source>
        <dbReference type="ARBA" id="ARBA00023163"/>
    </source>
</evidence>
<dbReference type="InterPro" id="IPR019887">
    <property type="entry name" value="Tscrpt_reg_AsnC/Lrp_C"/>
</dbReference>
<keyword evidence="1" id="KW-0805">Transcription regulation</keyword>
<dbReference type="Pfam" id="PF01037">
    <property type="entry name" value="AsnC_trans_reg"/>
    <property type="match status" value="1"/>
</dbReference>
<keyword evidence="6" id="KW-1185">Reference proteome</keyword>
<gene>
    <name evidence="5" type="ORF">SAMN05660642_04140</name>
</gene>
<evidence type="ECO:0000313" key="5">
    <source>
        <dbReference type="EMBL" id="SDN13101.1"/>
    </source>
</evidence>
<evidence type="ECO:0000313" key="6">
    <source>
        <dbReference type="Proteomes" id="UP000198680"/>
    </source>
</evidence>
<dbReference type="OrthoDB" id="9809462at2"/>
<dbReference type="InterPro" id="IPR000485">
    <property type="entry name" value="AsnC-type_HTH_dom"/>
</dbReference>
<evidence type="ECO:0000256" key="1">
    <source>
        <dbReference type="ARBA" id="ARBA00023015"/>
    </source>
</evidence>
<dbReference type="InterPro" id="IPR019885">
    <property type="entry name" value="Tscrpt_reg_HTH_AsnC-type_CS"/>
</dbReference>
<dbReference type="GO" id="GO:0005829">
    <property type="term" value="C:cytosol"/>
    <property type="evidence" value="ECO:0007669"/>
    <property type="project" value="TreeGrafter"/>
</dbReference>
<reference evidence="6" key="1">
    <citation type="submission" date="2016-10" db="EMBL/GenBank/DDBJ databases">
        <authorList>
            <person name="Varghese N."/>
            <person name="Submissions S."/>
        </authorList>
    </citation>
    <scope>NUCLEOTIDE SEQUENCE [LARGE SCALE GENOMIC DNA]</scope>
    <source>
        <strain evidence="6">DSM 45419</strain>
    </source>
</reference>
<protein>
    <submittedName>
        <fullName evidence="5">Transcriptional regulator, AsnC family</fullName>
    </submittedName>
</protein>
<evidence type="ECO:0000259" key="4">
    <source>
        <dbReference type="PROSITE" id="PS50956"/>
    </source>
</evidence>
<accession>A0A1G9YX33</accession>
<feature type="domain" description="HTH asnC-type" evidence="4">
    <location>
        <begin position="4"/>
        <end position="65"/>
    </location>
</feature>
<name>A0A1G9YX33_9ACTN</name>